<keyword evidence="4" id="KW-1185">Reference proteome</keyword>
<accession>A0A8J2XUA2</accession>
<sequence length="396" mass="45686">MRKKIHILYGLEAADSGALKHLTYLATNLDQTIFEITVILSTRRSTEYAYRHIMQMRRSKIRVIVIPMERNIHFGKDIVSFWAIFSHLVQNQYDIVHAHSSKAGVLFRVAAWMARVPAIFYTPHCFYFQGKSGIKRAVYSAIERWMGAITDHIVVSNNERDAAMNYNIAGSEKLLNINNAIDFEEYKSCRRKEILKRAMGLQENALVVGAVGRLVEQKDWLTYIYAAKDTIARFPEAVFLIVGEGELREYLQDTIDFLGMTDKIIITGYYAEIAEIYSVIDIYVSTSLWEGLPYVLLEAMWFRKPVVATDLGYSDLIQERENGFLVTRKDYSLIAKRIGQLIQDQALRQRMGEKGHQRVSRLFTFQKFVRSHEKAYLQLFSNGAYETLLPTVCGRE</sequence>
<dbReference type="Pfam" id="PF00534">
    <property type="entry name" value="Glycos_transf_1"/>
    <property type="match status" value="1"/>
</dbReference>
<comment type="caution">
    <text evidence="3">The sequence shown here is derived from an EMBL/GenBank/DDBJ whole genome shotgun (WGS) entry which is preliminary data.</text>
</comment>
<gene>
    <name evidence="3" type="primary">rfaG</name>
    <name evidence="3" type="ORF">GCM10011511_55160</name>
</gene>
<dbReference type="CDD" id="cd03808">
    <property type="entry name" value="GT4_CapM-like"/>
    <property type="match status" value="1"/>
</dbReference>
<protein>
    <submittedName>
        <fullName evidence="3">Glycosyl transferase</fullName>
    </submittedName>
</protein>
<dbReference type="GO" id="GO:0016757">
    <property type="term" value="F:glycosyltransferase activity"/>
    <property type="evidence" value="ECO:0007669"/>
    <property type="project" value="InterPro"/>
</dbReference>
<dbReference type="InterPro" id="IPR001296">
    <property type="entry name" value="Glyco_trans_1"/>
</dbReference>
<dbReference type="PANTHER" id="PTHR12526">
    <property type="entry name" value="GLYCOSYLTRANSFERASE"/>
    <property type="match status" value="1"/>
</dbReference>
<dbReference type="Proteomes" id="UP000607559">
    <property type="component" value="Unassembled WGS sequence"/>
</dbReference>
<dbReference type="Pfam" id="PF13439">
    <property type="entry name" value="Glyco_transf_4"/>
    <property type="match status" value="1"/>
</dbReference>
<reference evidence="3" key="2">
    <citation type="submission" date="2020-09" db="EMBL/GenBank/DDBJ databases">
        <authorList>
            <person name="Sun Q."/>
            <person name="Zhou Y."/>
        </authorList>
    </citation>
    <scope>NUCLEOTIDE SEQUENCE</scope>
    <source>
        <strain evidence="3">CGMCC 1.15448</strain>
    </source>
</reference>
<dbReference type="EMBL" id="BMJC01000007">
    <property type="protein sequence ID" value="GGB24191.1"/>
    <property type="molecule type" value="Genomic_DNA"/>
</dbReference>
<name>A0A8J2XUA2_9BACT</name>
<proteinExistence type="predicted"/>
<dbReference type="RefSeq" id="WP_188937879.1">
    <property type="nucleotide sequence ID" value="NZ_BMJC01000007.1"/>
</dbReference>
<feature type="domain" description="Glycosyltransferase subfamily 4-like N-terminal" evidence="2">
    <location>
        <begin position="17"/>
        <end position="184"/>
    </location>
</feature>
<evidence type="ECO:0000313" key="4">
    <source>
        <dbReference type="Proteomes" id="UP000607559"/>
    </source>
</evidence>
<dbReference type="AlphaFoldDB" id="A0A8J2XUA2"/>
<evidence type="ECO:0000259" key="2">
    <source>
        <dbReference type="Pfam" id="PF13439"/>
    </source>
</evidence>
<dbReference type="Gene3D" id="3.40.50.2000">
    <property type="entry name" value="Glycogen Phosphorylase B"/>
    <property type="match status" value="2"/>
</dbReference>
<dbReference type="SUPFAM" id="SSF53756">
    <property type="entry name" value="UDP-Glycosyltransferase/glycogen phosphorylase"/>
    <property type="match status" value="1"/>
</dbReference>
<organism evidence="3 4">
    <name type="scientific">Puia dinghuensis</name>
    <dbReference type="NCBI Taxonomy" id="1792502"/>
    <lineage>
        <taxon>Bacteria</taxon>
        <taxon>Pseudomonadati</taxon>
        <taxon>Bacteroidota</taxon>
        <taxon>Chitinophagia</taxon>
        <taxon>Chitinophagales</taxon>
        <taxon>Chitinophagaceae</taxon>
        <taxon>Puia</taxon>
    </lineage>
</organism>
<keyword evidence="3" id="KW-0808">Transferase</keyword>
<evidence type="ECO:0000259" key="1">
    <source>
        <dbReference type="Pfam" id="PF00534"/>
    </source>
</evidence>
<evidence type="ECO:0000313" key="3">
    <source>
        <dbReference type="EMBL" id="GGB24191.1"/>
    </source>
</evidence>
<reference evidence="3" key="1">
    <citation type="journal article" date="2014" name="Int. J. Syst. Evol. Microbiol.">
        <title>Complete genome sequence of Corynebacterium casei LMG S-19264T (=DSM 44701T), isolated from a smear-ripened cheese.</title>
        <authorList>
            <consortium name="US DOE Joint Genome Institute (JGI-PGF)"/>
            <person name="Walter F."/>
            <person name="Albersmeier A."/>
            <person name="Kalinowski J."/>
            <person name="Ruckert C."/>
        </authorList>
    </citation>
    <scope>NUCLEOTIDE SEQUENCE</scope>
    <source>
        <strain evidence="3">CGMCC 1.15448</strain>
    </source>
</reference>
<dbReference type="InterPro" id="IPR028098">
    <property type="entry name" value="Glyco_trans_4-like_N"/>
</dbReference>
<feature type="domain" description="Glycosyl transferase family 1" evidence="1">
    <location>
        <begin position="193"/>
        <end position="357"/>
    </location>
</feature>